<evidence type="ECO:0000256" key="1">
    <source>
        <dbReference type="SAM" id="Phobius"/>
    </source>
</evidence>
<accession>A0ABR3CJV5</accession>
<sequence>MTLFDNASRGIVTGGVILVWQNLKEPLCGLSLAIGLAALALGPLTQAALGFESLNGTATLPRCLTTQMPGMNTAGSLFNQYHATIYSGEYNTEPPIQDQALQRLSTDCDTGNCTWPVHSSLAVCSNVTNITAAVKEDCPPGTTYCNYMLTNGLRTDNISIDEDAPTAVAINGSSVMPTENYEDWGDFAIAKFTILNYKASRNISAYEGVFYWCVQAYNDSIVSNNVLEETVSTIWYDKDAKRATGARFLLTPPEALWAPLGLENATRYIVDSDTFSLPFIAESLNSSTDFEKGHNVLRQISWNEHLWDLQDFFTFIARSMTHRMRYDVCKDYVNGTQYGIKVVIDIHYVWLILPCLTVVMTTILFICVLKFHSPPGLVWRSNINATLFHGTVATEEMEKALEIMEMETIAESFYVRLEEVVPAGEEHRQLRLQKSDETGDDS</sequence>
<keyword evidence="1" id="KW-1133">Transmembrane helix</keyword>
<dbReference type="PANTHER" id="PTHR35394:SF5">
    <property type="entry name" value="DUF3176 DOMAIN-CONTAINING PROTEIN"/>
    <property type="match status" value="1"/>
</dbReference>
<evidence type="ECO:0000313" key="3">
    <source>
        <dbReference type="Proteomes" id="UP001430584"/>
    </source>
</evidence>
<dbReference type="RefSeq" id="XP_066633934.1">
    <property type="nucleotide sequence ID" value="XM_066776053.1"/>
</dbReference>
<dbReference type="EMBL" id="JAJVCZ030000004">
    <property type="protein sequence ID" value="KAL0260905.1"/>
    <property type="molecule type" value="Genomic_DNA"/>
</dbReference>
<keyword evidence="3" id="KW-1185">Reference proteome</keyword>
<evidence type="ECO:0000313" key="2">
    <source>
        <dbReference type="EMBL" id="KAL0260905.1"/>
    </source>
</evidence>
<gene>
    <name evidence="2" type="ORF">SLS55_004597</name>
</gene>
<proteinExistence type="predicted"/>
<dbReference type="PANTHER" id="PTHR35394">
    <property type="entry name" value="DUF3176 DOMAIN-CONTAINING PROTEIN"/>
    <property type="match status" value="1"/>
</dbReference>
<keyword evidence="1" id="KW-0472">Membrane</keyword>
<dbReference type="GeneID" id="92008682"/>
<organism evidence="2 3">
    <name type="scientific">Diplodia seriata</name>
    <dbReference type="NCBI Taxonomy" id="420778"/>
    <lineage>
        <taxon>Eukaryota</taxon>
        <taxon>Fungi</taxon>
        <taxon>Dikarya</taxon>
        <taxon>Ascomycota</taxon>
        <taxon>Pezizomycotina</taxon>
        <taxon>Dothideomycetes</taxon>
        <taxon>Dothideomycetes incertae sedis</taxon>
        <taxon>Botryosphaeriales</taxon>
        <taxon>Botryosphaeriaceae</taxon>
        <taxon>Diplodia</taxon>
    </lineage>
</organism>
<reference evidence="2 3" key="1">
    <citation type="submission" date="2024-02" db="EMBL/GenBank/DDBJ databases">
        <title>De novo assembly and annotation of 12 fungi associated with fruit tree decline syndrome in Ontario, Canada.</title>
        <authorList>
            <person name="Sulman M."/>
            <person name="Ellouze W."/>
            <person name="Ilyukhin E."/>
        </authorList>
    </citation>
    <scope>NUCLEOTIDE SEQUENCE [LARGE SCALE GENOMIC DNA]</scope>
    <source>
        <strain evidence="2 3">FDS-637</strain>
    </source>
</reference>
<comment type="caution">
    <text evidence="2">The sequence shown here is derived from an EMBL/GenBank/DDBJ whole genome shotgun (WGS) entry which is preliminary data.</text>
</comment>
<keyword evidence="1" id="KW-0812">Transmembrane</keyword>
<name>A0ABR3CJV5_9PEZI</name>
<protein>
    <submittedName>
        <fullName evidence="2">Uncharacterized protein</fullName>
    </submittedName>
</protein>
<dbReference type="Proteomes" id="UP001430584">
    <property type="component" value="Unassembled WGS sequence"/>
</dbReference>
<feature type="transmembrane region" description="Helical" evidence="1">
    <location>
        <begin position="348"/>
        <end position="371"/>
    </location>
</feature>